<evidence type="ECO:0000313" key="3">
    <source>
        <dbReference type="Proteomes" id="UP000639643"/>
    </source>
</evidence>
<reference evidence="2" key="1">
    <citation type="journal article" date="2020" name="Phytopathology">
        <title>Genome Sequence Resources of Colletotrichum truncatum, C. plurivorum, C. musicola, and C. sojae: Four Species Pathogenic to Soybean (Glycine max).</title>
        <authorList>
            <person name="Rogerio F."/>
            <person name="Boufleur T.R."/>
            <person name="Ciampi-Guillardi M."/>
            <person name="Sukno S.A."/>
            <person name="Thon M.R."/>
            <person name="Massola Junior N.S."/>
            <person name="Baroncelli R."/>
        </authorList>
    </citation>
    <scope>NUCLEOTIDE SEQUENCE</scope>
    <source>
        <strain evidence="2">LFN0074</strain>
    </source>
</reference>
<feature type="domain" description="2EXR" evidence="1">
    <location>
        <begin position="74"/>
        <end position="158"/>
    </location>
</feature>
<evidence type="ECO:0000313" key="2">
    <source>
        <dbReference type="EMBL" id="KAF6828657.1"/>
    </source>
</evidence>
<evidence type="ECO:0000259" key="1">
    <source>
        <dbReference type="Pfam" id="PF20150"/>
    </source>
</evidence>
<comment type="caution">
    <text evidence="2">The sequence shown here is derived from an EMBL/GenBank/DDBJ whole genome shotgun (WGS) entry which is preliminary data.</text>
</comment>
<accession>A0A8H6KBL2</accession>
<keyword evidence="3" id="KW-1185">Reference proteome</keyword>
<sequence>MERLINLTAETASLMVEVAKASLPQGMGASELSIMKGLTESQKALAGAMELQTRVLDSQSDTLSDHKSHPAGTFYEFGRLPAEIRKIIWEMALPGSRIFVPYVDYHNQTCLVQYYKPPSIRGVCKESWNVTKQNGGFEFGDDRTYTYGVWINYSKDIVVWLNQLLTGWHLPKVQNIAIEWRHFSEESECIKTLKWAIGIMSDCKKVMVLSRPQICRDPEDFRGHIAQLFSLDDNDIIWSTYVTIPDFWLSVSHGRSVTWKDMKEELDLLYRKKSTLQELNVCEENLPVLEAKELLLSKK</sequence>
<dbReference type="EMBL" id="WIGM01000332">
    <property type="protein sequence ID" value="KAF6828657.1"/>
    <property type="molecule type" value="Genomic_DNA"/>
</dbReference>
<dbReference type="Proteomes" id="UP000639643">
    <property type="component" value="Unassembled WGS sequence"/>
</dbReference>
<dbReference type="Pfam" id="PF20150">
    <property type="entry name" value="2EXR"/>
    <property type="match status" value="1"/>
</dbReference>
<protein>
    <recommendedName>
        <fullName evidence="1">2EXR domain-containing protein</fullName>
    </recommendedName>
</protein>
<dbReference type="InterPro" id="IPR045518">
    <property type="entry name" value="2EXR"/>
</dbReference>
<dbReference type="AlphaFoldDB" id="A0A8H6KBL2"/>
<organism evidence="2 3">
    <name type="scientific">Colletotrichum musicola</name>
    <dbReference type="NCBI Taxonomy" id="2175873"/>
    <lineage>
        <taxon>Eukaryota</taxon>
        <taxon>Fungi</taxon>
        <taxon>Dikarya</taxon>
        <taxon>Ascomycota</taxon>
        <taxon>Pezizomycotina</taxon>
        <taxon>Sordariomycetes</taxon>
        <taxon>Hypocreomycetidae</taxon>
        <taxon>Glomerellales</taxon>
        <taxon>Glomerellaceae</taxon>
        <taxon>Colletotrichum</taxon>
        <taxon>Colletotrichum orchidearum species complex</taxon>
    </lineage>
</organism>
<dbReference type="PANTHER" id="PTHR35910:SF6">
    <property type="entry name" value="2EXR DOMAIN-CONTAINING PROTEIN"/>
    <property type="match status" value="1"/>
</dbReference>
<dbReference type="PANTHER" id="PTHR35910">
    <property type="entry name" value="2EXR DOMAIN-CONTAINING PROTEIN"/>
    <property type="match status" value="1"/>
</dbReference>
<name>A0A8H6KBL2_9PEZI</name>
<dbReference type="OrthoDB" id="3561261at2759"/>
<gene>
    <name evidence="2" type="ORF">CMUS01_08502</name>
</gene>
<proteinExistence type="predicted"/>